<name>I0WYE0_RHOOP</name>
<evidence type="ECO:0000256" key="1">
    <source>
        <dbReference type="SAM" id="MobiDB-lite"/>
    </source>
</evidence>
<protein>
    <submittedName>
        <fullName evidence="2">Uncharacterized protein</fullName>
    </submittedName>
</protein>
<evidence type="ECO:0000313" key="3">
    <source>
        <dbReference type="Proteomes" id="UP000006447"/>
    </source>
</evidence>
<gene>
    <name evidence="2" type="ORF">W59_03066</name>
</gene>
<sequence length="117" mass="13172">MPLPGIGGRTRAEPEFLPTPVTRMFLWHRIDYQPGATELQKQDTHTTRRRTVAGPAANYALEWFRVNTPGGTNAQAWSPTTTHRRVTESDDTADTSLEELTASRKVSHRWTSKTPTP</sequence>
<dbReference type="AlphaFoldDB" id="I0WYE0"/>
<feature type="region of interest" description="Disordered" evidence="1">
    <location>
        <begin position="70"/>
        <end position="117"/>
    </location>
</feature>
<reference evidence="2 3" key="1">
    <citation type="journal article" date="2012" name="J. Bacteriol.">
        <title>Draft genome sequence of the nitrophenol-degrading actinomycete Rhodococcus imtechensis RKJ300.</title>
        <authorList>
            <person name="Vikram S."/>
            <person name="Kumar S."/>
            <person name="Subramanian S."/>
            <person name="Raghava G.P."/>
        </authorList>
    </citation>
    <scope>NUCLEOTIDE SEQUENCE [LARGE SCALE GENOMIC DNA]</scope>
    <source>
        <strain evidence="2 3">RKJ300</strain>
    </source>
</reference>
<proteinExistence type="predicted"/>
<dbReference type="Proteomes" id="UP000006447">
    <property type="component" value="Unassembled WGS sequence"/>
</dbReference>
<accession>I0WYE0</accession>
<comment type="caution">
    <text evidence="2">The sequence shown here is derived from an EMBL/GenBank/DDBJ whole genome shotgun (WGS) entry which is preliminary data.</text>
</comment>
<evidence type="ECO:0000313" key="2">
    <source>
        <dbReference type="EMBL" id="EID81406.1"/>
    </source>
</evidence>
<organism evidence="2 3">
    <name type="scientific">Rhodococcus opacus RKJ300 = JCM 13270</name>
    <dbReference type="NCBI Taxonomy" id="1165867"/>
    <lineage>
        <taxon>Bacteria</taxon>
        <taxon>Bacillati</taxon>
        <taxon>Actinomycetota</taxon>
        <taxon>Actinomycetes</taxon>
        <taxon>Mycobacteriales</taxon>
        <taxon>Nocardiaceae</taxon>
        <taxon>Rhodococcus</taxon>
    </lineage>
</organism>
<dbReference type="PATRIC" id="fig|1165867.3.peg.618"/>
<dbReference type="EMBL" id="AJJH01000016">
    <property type="protein sequence ID" value="EID81406.1"/>
    <property type="molecule type" value="Genomic_DNA"/>
</dbReference>
<feature type="compositionally biased region" description="Polar residues" evidence="1">
    <location>
        <begin position="70"/>
        <end position="81"/>
    </location>
</feature>